<proteinExistence type="predicted"/>
<evidence type="ECO:0000256" key="1">
    <source>
        <dbReference type="SAM" id="Phobius"/>
    </source>
</evidence>
<keyword evidence="1" id="KW-0472">Membrane</keyword>
<feature type="transmembrane region" description="Helical" evidence="1">
    <location>
        <begin position="12"/>
        <end position="33"/>
    </location>
</feature>
<evidence type="ECO:0000313" key="2">
    <source>
        <dbReference type="EMBL" id="DAE16398.1"/>
    </source>
</evidence>
<sequence>MISWILDNMDMLNIIAAWVGAVTGVIGLLYSVAMNRATVKISNCFKDRADPKSDYQYNFELVNTSNVAVVIKSVQLFDINGKEIFDNGFDPSSVVPRYATDEYGLSRIPLPLLDSSWYSEPFEDETDLFPNSSVGFSYYLNKAPYKIKVTTNKQIHFFSKSKSFTPIYKKCD</sequence>
<protein>
    <recommendedName>
        <fullName evidence="3">Phage protein</fullName>
    </recommendedName>
</protein>
<name>A0A8S5QAK1_9CAUD</name>
<keyword evidence="1" id="KW-0812">Transmembrane</keyword>
<keyword evidence="1" id="KW-1133">Transmembrane helix</keyword>
<dbReference type="EMBL" id="BK015623">
    <property type="protein sequence ID" value="DAE16398.1"/>
    <property type="molecule type" value="Genomic_DNA"/>
</dbReference>
<accession>A0A8S5QAK1</accession>
<evidence type="ECO:0008006" key="3">
    <source>
        <dbReference type="Google" id="ProtNLM"/>
    </source>
</evidence>
<reference evidence="2" key="1">
    <citation type="journal article" date="2021" name="Proc. Natl. Acad. Sci. U.S.A.">
        <title>A Catalog of Tens of Thousands of Viruses from Human Metagenomes Reveals Hidden Associations with Chronic Diseases.</title>
        <authorList>
            <person name="Tisza M.J."/>
            <person name="Buck C.B."/>
        </authorList>
    </citation>
    <scope>NUCLEOTIDE SEQUENCE</scope>
    <source>
        <strain evidence="2">CtePP3</strain>
    </source>
</reference>
<organism evidence="2">
    <name type="scientific">Siphoviridae sp. ctePP3</name>
    <dbReference type="NCBI Taxonomy" id="2825591"/>
    <lineage>
        <taxon>Viruses</taxon>
        <taxon>Duplodnaviria</taxon>
        <taxon>Heunggongvirae</taxon>
        <taxon>Uroviricota</taxon>
        <taxon>Caudoviricetes</taxon>
    </lineage>
</organism>